<dbReference type="Proteomes" id="UP000807504">
    <property type="component" value="Unassembled WGS sequence"/>
</dbReference>
<protein>
    <recommendedName>
        <fullName evidence="4">Phosphatidylinositol-glycan biosynthesis class X protein</fullName>
    </recommendedName>
</protein>
<keyword evidence="1" id="KW-0812">Transmembrane</keyword>
<gene>
    <name evidence="2" type="ORF">HNY73_017255</name>
</gene>
<feature type="transmembrane region" description="Helical" evidence="1">
    <location>
        <begin position="112"/>
        <end position="133"/>
    </location>
</feature>
<dbReference type="PANTHER" id="PTHR28650">
    <property type="entry name" value="PHOSPHATIDYLINOSITOL-GLYCAN BIOSYNTHESIS CLASS X PROTEIN"/>
    <property type="match status" value="1"/>
</dbReference>
<dbReference type="InterPro" id="IPR040039">
    <property type="entry name" value="PIGX"/>
</dbReference>
<dbReference type="AlphaFoldDB" id="A0A8T0EQ06"/>
<reference evidence="2" key="2">
    <citation type="submission" date="2020-06" db="EMBL/GenBank/DDBJ databases">
        <authorList>
            <person name="Sheffer M."/>
        </authorList>
    </citation>
    <scope>NUCLEOTIDE SEQUENCE</scope>
</reference>
<reference evidence="2" key="1">
    <citation type="journal article" date="2020" name="bioRxiv">
        <title>Chromosome-level reference genome of the European wasp spider Argiope bruennichi: a resource for studies on range expansion and evolutionary adaptation.</title>
        <authorList>
            <person name="Sheffer M.M."/>
            <person name="Hoppe A."/>
            <person name="Krehenwinkel H."/>
            <person name="Uhl G."/>
            <person name="Kuss A.W."/>
            <person name="Jensen L."/>
            <person name="Jensen C."/>
            <person name="Gillespie R.G."/>
            <person name="Hoff K.J."/>
            <person name="Prost S."/>
        </authorList>
    </citation>
    <scope>NUCLEOTIDE SEQUENCE</scope>
</reference>
<keyword evidence="1" id="KW-0472">Membrane</keyword>
<name>A0A8T0EQ06_ARGBR</name>
<keyword evidence="3" id="KW-1185">Reference proteome</keyword>
<accession>A0A8T0EQ06</accession>
<sequence length="139" mass="16144">MLRFFIITEKTLRFSYYLIFSFTFIKDAYSQPYKSLHFNRSVLLSGYHRILQYNITLPEVRGPTQILIMDTLPKDAYIDPYQLCKRIEDNEFKVTAKTSFHVPVGCAEDLCVVFVLTISVLVGTALYISSMLIKLNKKL</sequence>
<evidence type="ECO:0000256" key="1">
    <source>
        <dbReference type="SAM" id="Phobius"/>
    </source>
</evidence>
<proteinExistence type="predicted"/>
<dbReference type="GO" id="GO:0016020">
    <property type="term" value="C:membrane"/>
    <property type="evidence" value="ECO:0007669"/>
    <property type="project" value="GOC"/>
</dbReference>
<evidence type="ECO:0000313" key="2">
    <source>
        <dbReference type="EMBL" id="KAF8774736.1"/>
    </source>
</evidence>
<dbReference type="EMBL" id="JABXBU010002227">
    <property type="protein sequence ID" value="KAF8774736.1"/>
    <property type="molecule type" value="Genomic_DNA"/>
</dbReference>
<organism evidence="2 3">
    <name type="scientific">Argiope bruennichi</name>
    <name type="common">Wasp spider</name>
    <name type="synonym">Aranea bruennichi</name>
    <dbReference type="NCBI Taxonomy" id="94029"/>
    <lineage>
        <taxon>Eukaryota</taxon>
        <taxon>Metazoa</taxon>
        <taxon>Ecdysozoa</taxon>
        <taxon>Arthropoda</taxon>
        <taxon>Chelicerata</taxon>
        <taxon>Arachnida</taxon>
        <taxon>Araneae</taxon>
        <taxon>Araneomorphae</taxon>
        <taxon>Entelegynae</taxon>
        <taxon>Araneoidea</taxon>
        <taxon>Araneidae</taxon>
        <taxon>Argiope</taxon>
    </lineage>
</organism>
<comment type="caution">
    <text evidence="2">The sequence shown here is derived from an EMBL/GenBank/DDBJ whole genome shotgun (WGS) entry which is preliminary data.</text>
</comment>
<evidence type="ECO:0000313" key="3">
    <source>
        <dbReference type="Proteomes" id="UP000807504"/>
    </source>
</evidence>
<evidence type="ECO:0008006" key="4">
    <source>
        <dbReference type="Google" id="ProtNLM"/>
    </source>
</evidence>
<dbReference type="GO" id="GO:0006506">
    <property type="term" value="P:GPI anchor biosynthetic process"/>
    <property type="evidence" value="ECO:0007669"/>
    <property type="project" value="InterPro"/>
</dbReference>
<keyword evidence="1" id="KW-1133">Transmembrane helix</keyword>
<dbReference type="PANTHER" id="PTHR28650:SF1">
    <property type="entry name" value="PHOSPHATIDYLINOSITOL-GLYCAN BIOSYNTHESIS CLASS X PROTEIN"/>
    <property type="match status" value="1"/>
</dbReference>